<dbReference type="AlphaFoldDB" id="A0A8X7VJT1"/>
<name>A0A8X7VJT1_BRACI</name>
<sequence>MRRFNEDDKPLTICESREEKFELETFNGVQDKRDKWRLAPQRCISELSGCLEMMKKMESKSYIDLVLNIWLL</sequence>
<dbReference type="EMBL" id="JAAMPC010000005">
    <property type="protein sequence ID" value="KAG2312546.1"/>
    <property type="molecule type" value="Genomic_DNA"/>
</dbReference>
<protein>
    <submittedName>
        <fullName evidence="1">Uncharacterized protein</fullName>
    </submittedName>
</protein>
<organism evidence="1 2">
    <name type="scientific">Brassica carinata</name>
    <name type="common">Ethiopian mustard</name>
    <name type="synonym">Abyssinian cabbage</name>
    <dbReference type="NCBI Taxonomy" id="52824"/>
    <lineage>
        <taxon>Eukaryota</taxon>
        <taxon>Viridiplantae</taxon>
        <taxon>Streptophyta</taxon>
        <taxon>Embryophyta</taxon>
        <taxon>Tracheophyta</taxon>
        <taxon>Spermatophyta</taxon>
        <taxon>Magnoliopsida</taxon>
        <taxon>eudicotyledons</taxon>
        <taxon>Gunneridae</taxon>
        <taxon>Pentapetalae</taxon>
        <taxon>rosids</taxon>
        <taxon>malvids</taxon>
        <taxon>Brassicales</taxon>
        <taxon>Brassicaceae</taxon>
        <taxon>Brassiceae</taxon>
        <taxon>Brassica</taxon>
    </lineage>
</organism>
<keyword evidence="2" id="KW-1185">Reference proteome</keyword>
<proteinExistence type="predicted"/>
<evidence type="ECO:0000313" key="1">
    <source>
        <dbReference type="EMBL" id="KAG2312546.1"/>
    </source>
</evidence>
<dbReference type="Proteomes" id="UP000886595">
    <property type="component" value="Unassembled WGS sequence"/>
</dbReference>
<comment type="caution">
    <text evidence="1">The sequence shown here is derived from an EMBL/GenBank/DDBJ whole genome shotgun (WGS) entry which is preliminary data.</text>
</comment>
<evidence type="ECO:0000313" key="2">
    <source>
        <dbReference type="Proteomes" id="UP000886595"/>
    </source>
</evidence>
<accession>A0A8X7VJT1</accession>
<gene>
    <name evidence="1" type="ORF">Bca52824_024103</name>
</gene>
<reference evidence="1 2" key="1">
    <citation type="submission" date="2020-02" db="EMBL/GenBank/DDBJ databases">
        <authorList>
            <person name="Ma Q."/>
            <person name="Huang Y."/>
            <person name="Song X."/>
            <person name="Pei D."/>
        </authorList>
    </citation>
    <scope>NUCLEOTIDE SEQUENCE [LARGE SCALE GENOMIC DNA]</scope>
    <source>
        <strain evidence="1">Sxm20200214</strain>
        <tissue evidence="1">Leaf</tissue>
    </source>
</reference>